<dbReference type="InterPro" id="IPR016032">
    <property type="entry name" value="Sig_transdc_resp-reg_C-effctor"/>
</dbReference>
<dbReference type="PROSITE" id="PS51755">
    <property type="entry name" value="OMPR_PHOB"/>
    <property type="match status" value="1"/>
</dbReference>
<feature type="domain" description="OmpR/PhoB-type" evidence="3">
    <location>
        <begin position="4"/>
        <end position="104"/>
    </location>
</feature>
<gene>
    <name evidence="4" type="ORF">SHD_1540</name>
</gene>
<dbReference type="SUPFAM" id="SSF46894">
    <property type="entry name" value="C-terminal effector domain of the bipartite response regulators"/>
    <property type="match status" value="1"/>
</dbReference>
<proteinExistence type="predicted"/>
<protein>
    <submittedName>
        <fullName evidence="4">Transcriptional regulator</fullName>
    </submittedName>
</protein>
<keyword evidence="5" id="KW-1185">Reference proteome</keyword>
<evidence type="ECO:0000313" key="5">
    <source>
        <dbReference type="Proteomes" id="UP000017548"/>
    </source>
</evidence>
<comment type="caution">
    <text evidence="4">The sequence shown here is derived from an EMBL/GenBank/DDBJ whole genome shotgun (WGS) entry which is preliminary data.</text>
</comment>
<dbReference type="EMBL" id="AXZL01000059">
    <property type="protein sequence ID" value="ESE41830.1"/>
    <property type="molecule type" value="Genomic_DNA"/>
</dbReference>
<dbReference type="InterPro" id="IPR001867">
    <property type="entry name" value="OmpR/PhoB-type_DNA-bd"/>
</dbReference>
<dbReference type="Proteomes" id="UP000017548">
    <property type="component" value="Unassembled WGS sequence"/>
</dbReference>
<organism evidence="4 5">
    <name type="scientific">Shewanella decolorationis S12</name>
    <dbReference type="NCBI Taxonomy" id="1353536"/>
    <lineage>
        <taxon>Bacteria</taxon>
        <taxon>Pseudomonadati</taxon>
        <taxon>Pseudomonadota</taxon>
        <taxon>Gammaproteobacteria</taxon>
        <taxon>Alteromonadales</taxon>
        <taxon>Shewanellaceae</taxon>
        <taxon>Shewanella</taxon>
    </lineage>
</organism>
<evidence type="ECO:0000313" key="4">
    <source>
        <dbReference type="EMBL" id="ESE41830.1"/>
    </source>
</evidence>
<dbReference type="SMART" id="SM00862">
    <property type="entry name" value="Trans_reg_C"/>
    <property type="match status" value="1"/>
</dbReference>
<dbReference type="Gene3D" id="1.10.10.10">
    <property type="entry name" value="Winged helix-like DNA-binding domain superfamily/Winged helix DNA-binding domain"/>
    <property type="match status" value="1"/>
</dbReference>
<keyword evidence="1 2" id="KW-0238">DNA-binding</keyword>
<dbReference type="CDD" id="cd00383">
    <property type="entry name" value="trans_reg_C"/>
    <property type="match status" value="1"/>
</dbReference>
<feature type="DNA-binding region" description="OmpR/PhoB-type" evidence="2">
    <location>
        <begin position="4"/>
        <end position="104"/>
    </location>
</feature>
<name>A0ABP2Z599_9GAMM</name>
<evidence type="ECO:0000256" key="2">
    <source>
        <dbReference type="PROSITE-ProRule" id="PRU01091"/>
    </source>
</evidence>
<accession>A0ABP2Z599</accession>
<dbReference type="Pfam" id="PF00486">
    <property type="entry name" value="Trans_reg_C"/>
    <property type="match status" value="1"/>
</dbReference>
<sequence>MVRGAEMQIGDCWFDAHEHLLVDASGCRWILSVDEFQVLSVLAKNQGKVVSRFELIQLLSSYDKDSLRCDDQLDDVIKRIRTILGKKPYSLLDTVRGEGFILYPSQASMRYKLLSSPTSQINSLQFLFIILVSLMTLYGINMHISHPTVIAPNYRQQIMMHNGSSSEIKFYTGQHYEANMKLFVKQMIGQMEACAVSPWQSIAANVSTDRKLISFILRNNRENGLKFQTVKLMSDNFIADTSQPDWLILSGICS</sequence>
<evidence type="ECO:0000259" key="3">
    <source>
        <dbReference type="PROSITE" id="PS51755"/>
    </source>
</evidence>
<reference evidence="4 5" key="1">
    <citation type="journal article" date="2013" name="Genome Announc.">
        <title>Draft Genome Sequence of Shewanella decolorationis S12, a Dye-Degrading Bacterium Isolated from a Wastewater Treatment Plant.</title>
        <authorList>
            <person name="Xu M."/>
            <person name="Fang Y."/>
            <person name="Liu J."/>
            <person name="Chen X."/>
            <person name="Sun G."/>
            <person name="Guo J."/>
            <person name="Hua Z."/>
            <person name="Tu Q."/>
            <person name="Wu L."/>
            <person name="Zhou J."/>
            <person name="Liu X."/>
        </authorList>
    </citation>
    <scope>NUCLEOTIDE SEQUENCE [LARGE SCALE GENOMIC DNA]</scope>
    <source>
        <strain evidence="4 5">S12</strain>
    </source>
</reference>
<evidence type="ECO:0000256" key="1">
    <source>
        <dbReference type="ARBA" id="ARBA00023125"/>
    </source>
</evidence>
<dbReference type="InterPro" id="IPR036388">
    <property type="entry name" value="WH-like_DNA-bd_sf"/>
</dbReference>